<sequence>MMSRSRSLSWLRKV</sequence>
<keyword evidence="2" id="KW-1185">Reference proteome</keyword>
<protein>
    <submittedName>
        <fullName evidence="1">Uncharacterized protein</fullName>
    </submittedName>
</protein>
<accession>A0AAE0QUU9</accession>
<organism evidence="1 2">
    <name type="scientific">Hemibagrus guttatus</name>
    <dbReference type="NCBI Taxonomy" id="175788"/>
    <lineage>
        <taxon>Eukaryota</taxon>
        <taxon>Metazoa</taxon>
        <taxon>Chordata</taxon>
        <taxon>Craniata</taxon>
        <taxon>Vertebrata</taxon>
        <taxon>Euteleostomi</taxon>
        <taxon>Actinopterygii</taxon>
        <taxon>Neopterygii</taxon>
        <taxon>Teleostei</taxon>
        <taxon>Ostariophysi</taxon>
        <taxon>Siluriformes</taxon>
        <taxon>Bagridae</taxon>
        <taxon>Hemibagrus</taxon>
    </lineage>
</organism>
<gene>
    <name evidence="1" type="ORF">QTP70_019500</name>
</gene>
<evidence type="ECO:0000313" key="1">
    <source>
        <dbReference type="EMBL" id="KAK3533397.1"/>
    </source>
</evidence>
<reference evidence="1" key="1">
    <citation type="submission" date="2023-06" db="EMBL/GenBank/DDBJ databases">
        <title>Male Hemibagrus guttatus genome.</title>
        <authorList>
            <person name="Bian C."/>
        </authorList>
    </citation>
    <scope>NUCLEOTIDE SEQUENCE</scope>
    <source>
        <strain evidence="1">Male_cb2023</strain>
        <tissue evidence="1">Muscle</tissue>
    </source>
</reference>
<evidence type="ECO:0000313" key="2">
    <source>
        <dbReference type="Proteomes" id="UP001274896"/>
    </source>
</evidence>
<proteinExistence type="predicted"/>
<name>A0AAE0QUU9_9TELE</name>
<dbReference type="Proteomes" id="UP001274896">
    <property type="component" value="Unassembled WGS sequence"/>
</dbReference>
<dbReference type="EMBL" id="JAUCMX010000010">
    <property type="protein sequence ID" value="KAK3533397.1"/>
    <property type="molecule type" value="Genomic_DNA"/>
</dbReference>
<comment type="caution">
    <text evidence="1">The sequence shown here is derived from an EMBL/GenBank/DDBJ whole genome shotgun (WGS) entry which is preliminary data.</text>
</comment>